<dbReference type="OrthoDB" id="5421at2759"/>
<gene>
    <name evidence="4" type="ORF">M0811_06244</name>
</gene>
<feature type="domain" description="AAA+ ATPase" evidence="3">
    <location>
        <begin position="532"/>
        <end position="671"/>
    </location>
</feature>
<protein>
    <submittedName>
        <fullName evidence="4">Atpase family protein</fullName>
    </submittedName>
</protein>
<dbReference type="SMART" id="SM00382">
    <property type="entry name" value="AAA"/>
    <property type="match status" value="2"/>
</dbReference>
<dbReference type="Pfam" id="PF00004">
    <property type="entry name" value="AAA"/>
    <property type="match status" value="2"/>
</dbReference>
<evidence type="ECO:0000256" key="2">
    <source>
        <dbReference type="ARBA" id="ARBA00022840"/>
    </source>
</evidence>
<keyword evidence="5" id="KW-1185">Reference proteome</keyword>
<evidence type="ECO:0000256" key="1">
    <source>
        <dbReference type="ARBA" id="ARBA00022741"/>
    </source>
</evidence>
<evidence type="ECO:0000313" key="4">
    <source>
        <dbReference type="EMBL" id="KAJ5076664.1"/>
    </source>
</evidence>
<evidence type="ECO:0000313" key="5">
    <source>
        <dbReference type="Proteomes" id="UP001149090"/>
    </source>
</evidence>
<keyword evidence="2" id="KW-0067">ATP-binding</keyword>
<evidence type="ECO:0000259" key="3">
    <source>
        <dbReference type="SMART" id="SM00382"/>
    </source>
</evidence>
<dbReference type="SUPFAM" id="SSF52540">
    <property type="entry name" value="P-loop containing nucleoside triphosphate hydrolases"/>
    <property type="match status" value="2"/>
</dbReference>
<dbReference type="Proteomes" id="UP001149090">
    <property type="component" value="Unassembled WGS sequence"/>
</dbReference>
<reference evidence="4" key="1">
    <citation type="submission" date="2022-10" db="EMBL/GenBank/DDBJ databases">
        <title>Novel sulphate-reducing endosymbionts in the free-living metamonad Anaeramoeba.</title>
        <authorList>
            <person name="Jerlstrom-Hultqvist J."/>
            <person name="Cepicka I."/>
            <person name="Gallot-Lavallee L."/>
            <person name="Salas-Leiva D."/>
            <person name="Curtis B.A."/>
            <person name="Zahonova K."/>
            <person name="Pipaliya S."/>
            <person name="Dacks J."/>
            <person name="Roger A.J."/>
        </authorList>
    </citation>
    <scope>NUCLEOTIDE SEQUENCE</scope>
    <source>
        <strain evidence="4">BMAN</strain>
    </source>
</reference>
<dbReference type="Gene3D" id="1.10.8.60">
    <property type="match status" value="2"/>
</dbReference>
<comment type="caution">
    <text evidence="4">The sequence shown here is derived from an EMBL/GenBank/DDBJ whole genome shotgun (WGS) entry which is preliminary data.</text>
</comment>
<keyword evidence="1" id="KW-0547">Nucleotide-binding</keyword>
<dbReference type="EMBL" id="JAPDFW010000060">
    <property type="protein sequence ID" value="KAJ5076664.1"/>
    <property type="molecule type" value="Genomic_DNA"/>
</dbReference>
<dbReference type="AlphaFoldDB" id="A0A9Q0RFE3"/>
<dbReference type="PROSITE" id="PS00674">
    <property type="entry name" value="AAA"/>
    <property type="match status" value="1"/>
</dbReference>
<dbReference type="Gene3D" id="3.40.50.300">
    <property type="entry name" value="P-loop containing nucleotide triphosphate hydrolases"/>
    <property type="match status" value="2"/>
</dbReference>
<dbReference type="InterPro" id="IPR050168">
    <property type="entry name" value="AAA_ATPase_domain"/>
</dbReference>
<dbReference type="InterPro" id="IPR003959">
    <property type="entry name" value="ATPase_AAA_core"/>
</dbReference>
<name>A0A9Q0RFE3_ANAIG</name>
<organism evidence="4 5">
    <name type="scientific">Anaeramoeba ignava</name>
    <name type="common">Anaerobic marine amoeba</name>
    <dbReference type="NCBI Taxonomy" id="1746090"/>
    <lineage>
        <taxon>Eukaryota</taxon>
        <taxon>Metamonada</taxon>
        <taxon>Anaeramoebidae</taxon>
        <taxon>Anaeramoeba</taxon>
    </lineage>
</organism>
<feature type="domain" description="AAA+ ATPase" evidence="3">
    <location>
        <begin position="246"/>
        <end position="384"/>
    </location>
</feature>
<proteinExistence type="predicted"/>
<dbReference type="InterPro" id="IPR027417">
    <property type="entry name" value="P-loop_NTPase"/>
</dbReference>
<dbReference type="GO" id="GO:0005524">
    <property type="term" value="F:ATP binding"/>
    <property type="evidence" value="ECO:0007669"/>
    <property type="project" value="UniProtKB-KW"/>
</dbReference>
<dbReference type="PANTHER" id="PTHR23077">
    <property type="entry name" value="AAA-FAMILY ATPASE"/>
    <property type="match status" value="1"/>
</dbReference>
<dbReference type="InterPro" id="IPR003960">
    <property type="entry name" value="ATPase_AAA_CS"/>
</dbReference>
<sequence length="748" mass="85818">MKKLKIITGLSPLSNKDPFPWNTFIHPQTLSKFGEKLSLHTFLKIKTEKSFIEMIVNAFPFEGILENEIYVSKNVISLFNLKLNDQIEVEKLENIGIVDENNPIKIEGFLKMNQKKSQFANINNLLSRRFQNKVLSKNGILFENLFGEEIQFIITKISQDGEENLQKYQYIIAKNIIVETKIAPQKLFELNIARYAYQKQIKNLDMIENFSHLSKPLKKIFKYIDQKFKGNNEEDEKYSIINKNTQRNGAVIYGPHGIGKTLLLKIVCRICFLQMNINTVKISSHKVIEKRYGNEDNINYLEKKIYEACEKEPCLIVIDEFDDLLDLKKNQFAFSQLMILIEKNFPNRKLFLLAATRTEPDPGIVSNLYKTGRFIDEIQIHIPNAECRKKLLKFWISTEHQKSSLWEIQEDENMLIEFLTTKTRGFTPKDIVSLVKNAHLNCALRNKDDNIKSNLKIEKGDFEQALGEISPSEIDPQFQLPGNVKDLEKLGGYFEIKKMLKQTILHFLAKTKQSTQKIKKENKTESLQKLVVPSGILLYGPSGCGKTELVISTLSEMKIPSLIVNSTELFSKYVGDTESAIRTVFSRARAVSPSVIFLDEIDAIGIKRQFDQDQKVGIEERALSQLLTEMDGVSDRGHLLVISCTNRIDLIDEALVRPGRLEKVVSVPLPNMEDRSEILDILLKQIHCQATQKEKTETVNLTNGWTCSDLQTVSQLAVFEALNIDIKTEKVDFLHFKKAIKKFLEGLN</sequence>
<dbReference type="GO" id="GO:0016887">
    <property type="term" value="F:ATP hydrolysis activity"/>
    <property type="evidence" value="ECO:0007669"/>
    <property type="project" value="InterPro"/>
</dbReference>
<accession>A0A9Q0RFE3</accession>
<dbReference type="InterPro" id="IPR003593">
    <property type="entry name" value="AAA+_ATPase"/>
</dbReference>
<dbReference type="PANTHER" id="PTHR23077:SF171">
    <property type="entry name" value="NUCLEAR VALOSIN-CONTAINING PROTEIN-LIKE"/>
    <property type="match status" value="1"/>
</dbReference>